<dbReference type="Proteomes" id="UP001165960">
    <property type="component" value="Unassembled WGS sequence"/>
</dbReference>
<comment type="caution">
    <text evidence="1">The sequence shown here is derived from an EMBL/GenBank/DDBJ whole genome shotgun (WGS) entry which is preliminary data.</text>
</comment>
<sequence length="161" mass="18619">MWIWVVIPHHLETASYYPVISVTAPTLTKKKPESLPYHKYLVVNFKQAQANALICVFKSSPQGCYFHFRQALCRHLQKFSDLHELVYTEGTKEAKDVFDCFAALALVQKEETNAFYDALLRCPYIQANQAVFAPFIEYFETQWVGIFQGAHHIRKRGDSIT</sequence>
<keyword evidence="2" id="KW-1185">Reference proteome</keyword>
<reference evidence="1" key="1">
    <citation type="submission" date="2022-04" db="EMBL/GenBank/DDBJ databases">
        <title>Genome of the entomopathogenic fungus Entomophthora muscae.</title>
        <authorList>
            <person name="Elya C."/>
            <person name="Lovett B.R."/>
            <person name="Lee E."/>
            <person name="Macias A.M."/>
            <person name="Hajek A.E."/>
            <person name="De Bivort B.L."/>
            <person name="Kasson M.T."/>
            <person name="De Fine Licht H.H."/>
            <person name="Stajich J.E."/>
        </authorList>
    </citation>
    <scope>NUCLEOTIDE SEQUENCE</scope>
    <source>
        <strain evidence="1">Berkeley</strain>
    </source>
</reference>
<accession>A0ACC2SNI7</accession>
<evidence type="ECO:0000313" key="2">
    <source>
        <dbReference type="Proteomes" id="UP001165960"/>
    </source>
</evidence>
<proteinExistence type="predicted"/>
<gene>
    <name evidence="1" type="ORF">DSO57_1035839</name>
</gene>
<name>A0ACC2SNI7_9FUNG</name>
<organism evidence="1 2">
    <name type="scientific">Entomophthora muscae</name>
    <dbReference type="NCBI Taxonomy" id="34485"/>
    <lineage>
        <taxon>Eukaryota</taxon>
        <taxon>Fungi</taxon>
        <taxon>Fungi incertae sedis</taxon>
        <taxon>Zoopagomycota</taxon>
        <taxon>Entomophthoromycotina</taxon>
        <taxon>Entomophthoromycetes</taxon>
        <taxon>Entomophthorales</taxon>
        <taxon>Entomophthoraceae</taxon>
        <taxon>Entomophthora</taxon>
    </lineage>
</organism>
<dbReference type="EMBL" id="QTSX02004587">
    <property type="protein sequence ID" value="KAJ9063923.1"/>
    <property type="molecule type" value="Genomic_DNA"/>
</dbReference>
<protein>
    <submittedName>
        <fullName evidence="1">Uncharacterized protein</fullName>
    </submittedName>
</protein>
<evidence type="ECO:0000313" key="1">
    <source>
        <dbReference type="EMBL" id="KAJ9063923.1"/>
    </source>
</evidence>